<feature type="compositionally biased region" description="Basic and acidic residues" evidence="1">
    <location>
        <begin position="1026"/>
        <end position="1039"/>
    </location>
</feature>
<keyword evidence="3" id="KW-1185">Reference proteome</keyword>
<dbReference type="EMBL" id="LFZN01000191">
    <property type="protein sequence ID" value="KXS95956.1"/>
    <property type="molecule type" value="Genomic_DNA"/>
</dbReference>
<accession>A0A139H0G9</accession>
<dbReference type="Proteomes" id="UP000070133">
    <property type="component" value="Unassembled WGS sequence"/>
</dbReference>
<proteinExistence type="predicted"/>
<feature type="compositionally biased region" description="Basic and acidic residues" evidence="1">
    <location>
        <begin position="474"/>
        <end position="490"/>
    </location>
</feature>
<protein>
    <submittedName>
        <fullName evidence="2">Uncharacterized protein</fullName>
    </submittedName>
</protein>
<feature type="compositionally biased region" description="Polar residues" evidence="1">
    <location>
        <begin position="503"/>
        <end position="513"/>
    </location>
</feature>
<feature type="compositionally biased region" description="Basic and acidic residues" evidence="1">
    <location>
        <begin position="811"/>
        <end position="825"/>
    </location>
</feature>
<feature type="region of interest" description="Disordered" evidence="1">
    <location>
        <begin position="240"/>
        <end position="437"/>
    </location>
</feature>
<feature type="compositionally biased region" description="Polar residues" evidence="1">
    <location>
        <begin position="979"/>
        <end position="988"/>
    </location>
</feature>
<reference evidence="2 3" key="1">
    <citation type="submission" date="2015-07" db="EMBL/GenBank/DDBJ databases">
        <title>Comparative genomics of the Sigatoka disease complex on banana suggests a link between parallel evolutionary changes in Pseudocercospora fijiensis and Pseudocercospora eumusae and increased virulence on the banana host.</title>
        <authorList>
            <person name="Chang T.-C."/>
            <person name="Salvucci A."/>
            <person name="Crous P.W."/>
            <person name="Stergiopoulos I."/>
        </authorList>
    </citation>
    <scope>NUCLEOTIDE SEQUENCE [LARGE SCALE GENOMIC DNA]</scope>
    <source>
        <strain evidence="2 3">CBS 114824</strain>
    </source>
</reference>
<feature type="compositionally biased region" description="Polar residues" evidence="1">
    <location>
        <begin position="161"/>
        <end position="172"/>
    </location>
</feature>
<feature type="region of interest" description="Disordered" evidence="1">
    <location>
        <begin position="200"/>
        <end position="225"/>
    </location>
</feature>
<feature type="compositionally biased region" description="Polar residues" evidence="1">
    <location>
        <begin position="892"/>
        <end position="901"/>
    </location>
</feature>
<dbReference type="OrthoDB" id="2017317at2759"/>
<feature type="region of interest" description="Disordered" evidence="1">
    <location>
        <begin position="674"/>
        <end position="1185"/>
    </location>
</feature>
<feature type="compositionally biased region" description="Polar residues" evidence="1">
    <location>
        <begin position="41"/>
        <end position="55"/>
    </location>
</feature>
<name>A0A139H0G9_9PEZI</name>
<comment type="caution">
    <text evidence="2">The sequence shown here is derived from an EMBL/GenBank/DDBJ whole genome shotgun (WGS) entry which is preliminary data.</text>
</comment>
<feature type="compositionally biased region" description="Polar residues" evidence="1">
    <location>
        <begin position="1052"/>
        <end position="1063"/>
    </location>
</feature>
<feature type="compositionally biased region" description="Basic residues" evidence="1">
    <location>
        <begin position="1139"/>
        <end position="1149"/>
    </location>
</feature>
<feature type="compositionally biased region" description="Acidic residues" evidence="1">
    <location>
        <begin position="698"/>
        <end position="712"/>
    </location>
</feature>
<sequence>MQTQLIFTKKKYIYIFLAAWLAMAPKLSTFRTRHVINISQSHLSSPRTIPESQNACAPAGSQHAAAALRGAQPDQTKERPQMSPAASVATTRVEDSYKDDAPVANGSIVPADQPRKPDDETLLSSTPEQKHKSRTLVTNANEESALAGSAESRTSRHIPGATSQTSAPSTLVPSQIKEHHEMAGAKAADLLRARQPNAAYTSAPVSKAAAQDTRLAQTKTSRAAGAPVKVSKTNVIGKSGAVSQKAAASAAQKSAGSSTHRGTPAQAPAPAKSKGRADGAPTPAPKATAKTRMLAETPAVSNIKTNATAKPEAQHDGKPATRLRGGKKRETVGPDTMQAKSANEPFHFGSENVAGSDYDIPISSPKGKAQRKGKRQGLLEPSQVKAQTSIVHDSIAAGKLPKVSSSQVRAAEPQAKSTKKHVKGGTQRRKAKVSSELELAKYSDADISAGHDPAPIETLSNNARALSAANLAAPERKHQHDTQLPDRPVEIQDGDNALKVLGSRQNPQILSEGSSSSSLPTDPTKKILKSGSAVEAKDLKTPTAFRSSPPLRDHTIAEDPTGLEQQTARSHKTTIIAFDKSGPRNQGKLPMATPGSKSARSSMPPIKDHRSANKTSGRTNVTSKRRSKQPSPTGMSTRVRKAQASNSSENVGDALQVVLGRRVNTASQSVGVLATRHPLSASSNHSNEEALAGKQEPNQEDEFVDMNDYDDAGDLRPSQRHPSVPEHQEPKTQLNRSAASAKDSTHEEDIDNPIAVHRDDDEGRHLREAKAARSVKDVKPMALSTDRHATEHTHRPSQAVSESVGNAIKEVPCEDQKPKPTEKKAKSSPSHTSGNHDSGGDAQVGSTLATSVKSRPIAHVSKQKDQPAIRHHPALESSWKKMPPPPPRTKGATMTTATRNSAAPIEKTAASSRPKRGIAADLPSEPAPKRVKPSATVEQPSQGFRNEATPRHSPKNQARTRSDAHAVAQGKRLPKRSLRQASQGSQTVDIHGSPVPRDMEIAETKTVLETFSQQASTSSDRAQNWQKDRNKQTPYRDDSDSSEEDPFVAPPSHQQKVMSSNTKPVPAEPEAESTAFSRVKVTEAQSRMLYGETEAVEDIASPLNSEERDNDNSESEESIPSFAKLVRNFNDYIHDHMKVQSKKSSKNKRSPGTPSGYAVRRAKKPTPPSADLRPTGIRKKRDAQPGVFAGRIIRSPYKASVYTAPAAEEEDPDKTLVNAEDSTPETYLQKSPHHAAVSPDSEANSEDLVEWTGLLKSHQRSFFDGLVKCAQSLTNHMVREENATEQMLEEYRRRELYLIQQEEKRQDKHYQDLLVMCQEKRKARNARLLSMSKDMHGLAEDFKHDMHEYKTRRAGHRKYNYELEAYIEGL</sequence>
<feature type="region of interest" description="Disordered" evidence="1">
    <location>
        <begin position="467"/>
        <end position="651"/>
    </location>
</feature>
<gene>
    <name evidence="2" type="ORF">AC578_8094</name>
</gene>
<evidence type="ECO:0000256" key="1">
    <source>
        <dbReference type="SAM" id="MobiDB-lite"/>
    </source>
</evidence>
<feature type="compositionally biased region" description="Basic and acidic residues" evidence="1">
    <location>
        <begin position="92"/>
        <end position="101"/>
    </location>
</feature>
<feature type="compositionally biased region" description="Polar residues" evidence="1">
    <location>
        <begin position="299"/>
        <end position="308"/>
    </location>
</feature>
<feature type="compositionally biased region" description="Polar residues" evidence="1">
    <location>
        <begin position="844"/>
        <end position="853"/>
    </location>
</feature>
<feature type="compositionally biased region" description="Polar residues" evidence="1">
    <location>
        <begin position="613"/>
        <end position="622"/>
    </location>
</feature>
<feature type="compositionally biased region" description="Basic residues" evidence="1">
    <location>
        <begin position="417"/>
        <end position="432"/>
    </location>
</feature>
<dbReference type="STRING" id="321146.A0A139H0G9"/>
<feature type="region of interest" description="Disordered" evidence="1">
    <location>
        <begin position="41"/>
        <end position="172"/>
    </location>
</feature>
<organism evidence="2 3">
    <name type="scientific">Pseudocercospora eumusae</name>
    <dbReference type="NCBI Taxonomy" id="321146"/>
    <lineage>
        <taxon>Eukaryota</taxon>
        <taxon>Fungi</taxon>
        <taxon>Dikarya</taxon>
        <taxon>Ascomycota</taxon>
        <taxon>Pezizomycotina</taxon>
        <taxon>Dothideomycetes</taxon>
        <taxon>Dothideomycetidae</taxon>
        <taxon>Mycosphaerellales</taxon>
        <taxon>Mycosphaerellaceae</taxon>
        <taxon>Pseudocercospora</taxon>
    </lineage>
</organism>
<evidence type="ECO:0000313" key="3">
    <source>
        <dbReference type="Proteomes" id="UP000070133"/>
    </source>
</evidence>
<feature type="compositionally biased region" description="Basic and acidic residues" evidence="1">
    <location>
        <begin position="756"/>
        <end position="794"/>
    </location>
</feature>
<feature type="compositionally biased region" description="Polar residues" evidence="1">
    <location>
        <begin position="1007"/>
        <end position="1025"/>
    </location>
</feature>
<feature type="compositionally biased region" description="Low complexity" evidence="1">
    <location>
        <begin position="240"/>
        <end position="258"/>
    </location>
</feature>
<evidence type="ECO:0000313" key="2">
    <source>
        <dbReference type="EMBL" id="KXS95956.1"/>
    </source>
</evidence>
<feature type="compositionally biased region" description="Polar residues" evidence="1">
    <location>
        <begin position="827"/>
        <end position="836"/>
    </location>
</feature>